<dbReference type="InterPro" id="IPR029017">
    <property type="entry name" value="Enolase-like_N"/>
</dbReference>
<protein>
    <recommendedName>
        <fullName evidence="4">Mandelate racemase/muconate lactonizing enzyme C-terminal domain-containing protein</fullName>
    </recommendedName>
</protein>
<dbReference type="Proteomes" id="UP000093309">
    <property type="component" value="Unassembled WGS sequence"/>
</dbReference>
<dbReference type="SMART" id="SM00922">
    <property type="entry name" value="MR_MLE"/>
    <property type="match status" value="1"/>
</dbReference>
<dbReference type="CDD" id="cd03316">
    <property type="entry name" value="MR_like"/>
    <property type="match status" value="1"/>
</dbReference>
<dbReference type="Gene3D" id="3.20.20.120">
    <property type="entry name" value="Enolase-like C-terminal domain"/>
    <property type="match status" value="1"/>
</dbReference>
<dbReference type="GO" id="GO:0016836">
    <property type="term" value="F:hydro-lyase activity"/>
    <property type="evidence" value="ECO:0007669"/>
    <property type="project" value="TreeGrafter"/>
</dbReference>
<dbReference type="InterPro" id="IPR013342">
    <property type="entry name" value="Mandelate_racemase_C"/>
</dbReference>
<keyword evidence="2" id="KW-0479">Metal-binding</keyword>
<dbReference type="SFLD" id="SFLDS00001">
    <property type="entry name" value="Enolase"/>
    <property type="match status" value="1"/>
</dbReference>
<evidence type="ECO:0000313" key="6">
    <source>
        <dbReference type="Proteomes" id="UP000093309"/>
    </source>
</evidence>
<gene>
    <name evidence="5" type="ORF">A8709_32620</name>
</gene>
<name>A0A1C0ZWS5_9BACL</name>
<evidence type="ECO:0000256" key="1">
    <source>
        <dbReference type="ARBA" id="ARBA00001946"/>
    </source>
</evidence>
<dbReference type="RefSeq" id="WP_065856973.1">
    <property type="nucleotide sequence ID" value="NZ_LYPC01000027.1"/>
</dbReference>
<evidence type="ECO:0000256" key="3">
    <source>
        <dbReference type="ARBA" id="ARBA00022842"/>
    </source>
</evidence>
<feature type="domain" description="Mandelate racemase/muconate lactonizing enzyme C-terminal" evidence="4">
    <location>
        <begin position="147"/>
        <end position="250"/>
    </location>
</feature>
<dbReference type="GO" id="GO:0016052">
    <property type="term" value="P:carbohydrate catabolic process"/>
    <property type="evidence" value="ECO:0007669"/>
    <property type="project" value="TreeGrafter"/>
</dbReference>
<dbReference type="InterPro" id="IPR013341">
    <property type="entry name" value="Mandelate_racemase_N_dom"/>
</dbReference>
<dbReference type="Gene3D" id="3.30.390.10">
    <property type="entry name" value="Enolase-like, N-terminal domain"/>
    <property type="match status" value="1"/>
</dbReference>
<dbReference type="SUPFAM" id="SSF51604">
    <property type="entry name" value="Enolase C-terminal domain-like"/>
    <property type="match status" value="1"/>
</dbReference>
<dbReference type="PANTHER" id="PTHR13794">
    <property type="entry name" value="ENOLASE SUPERFAMILY, MANDELATE RACEMASE"/>
    <property type="match status" value="1"/>
</dbReference>
<dbReference type="EMBL" id="LYPC01000027">
    <property type="protein sequence ID" value="OCT12562.1"/>
    <property type="molecule type" value="Genomic_DNA"/>
</dbReference>
<dbReference type="STRING" id="512399.A8709_32620"/>
<organism evidence="5 6">
    <name type="scientific">Paenibacillus pectinilyticus</name>
    <dbReference type="NCBI Taxonomy" id="512399"/>
    <lineage>
        <taxon>Bacteria</taxon>
        <taxon>Bacillati</taxon>
        <taxon>Bacillota</taxon>
        <taxon>Bacilli</taxon>
        <taxon>Bacillales</taxon>
        <taxon>Paenibacillaceae</taxon>
        <taxon>Paenibacillus</taxon>
    </lineage>
</organism>
<reference evidence="6" key="1">
    <citation type="submission" date="2016-05" db="EMBL/GenBank/DDBJ databases">
        <title>Paenibacillus oryzae. sp. nov., isolated from the rice root.</title>
        <authorList>
            <person name="Zhang J."/>
            <person name="Zhang X."/>
        </authorList>
    </citation>
    <scope>NUCLEOTIDE SEQUENCE [LARGE SCALE GENOMIC DNA]</scope>
    <source>
        <strain evidence="6">KCTC13222</strain>
    </source>
</reference>
<proteinExistence type="predicted"/>
<comment type="cofactor">
    <cofactor evidence="1">
        <name>Mg(2+)</name>
        <dbReference type="ChEBI" id="CHEBI:18420"/>
    </cofactor>
</comment>
<keyword evidence="6" id="KW-1185">Reference proteome</keyword>
<evidence type="ECO:0000259" key="4">
    <source>
        <dbReference type="SMART" id="SM00922"/>
    </source>
</evidence>
<keyword evidence="3" id="KW-0460">Magnesium</keyword>
<dbReference type="AlphaFoldDB" id="A0A1C0ZWS5"/>
<dbReference type="OrthoDB" id="9775391at2"/>
<dbReference type="Pfam" id="PF13378">
    <property type="entry name" value="MR_MLE_C"/>
    <property type="match status" value="1"/>
</dbReference>
<dbReference type="GO" id="GO:0000287">
    <property type="term" value="F:magnesium ion binding"/>
    <property type="evidence" value="ECO:0007669"/>
    <property type="project" value="TreeGrafter"/>
</dbReference>
<dbReference type="SUPFAM" id="SSF54826">
    <property type="entry name" value="Enolase N-terminal domain-like"/>
    <property type="match status" value="1"/>
</dbReference>
<dbReference type="SFLD" id="SFLDG00179">
    <property type="entry name" value="mandelate_racemase"/>
    <property type="match status" value="1"/>
</dbReference>
<evidence type="ECO:0000313" key="5">
    <source>
        <dbReference type="EMBL" id="OCT12562.1"/>
    </source>
</evidence>
<evidence type="ECO:0000256" key="2">
    <source>
        <dbReference type="ARBA" id="ARBA00022723"/>
    </source>
</evidence>
<comment type="caution">
    <text evidence="5">The sequence shown here is derived from an EMBL/GenBank/DDBJ whole genome shotgun (WGS) entry which is preliminary data.</text>
</comment>
<dbReference type="Pfam" id="PF02746">
    <property type="entry name" value="MR_MLE_N"/>
    <property type="match status" value="1"/>
</dbReference>
<dbReference type="PANTHER" id="PTHR13794:SF58">
    <property type="entry name" value="MITOCHONDRIAL ENOLASE SUPERFAMILY MEMBER 1"/>
    <property type="match status" value="1"/>
</dbReference>
<sequence length="387" mass="42449">MKITAVKPILVSAPYATPDDAERVLCLQTGYRPAVFVKVETDEGMYGLGETYAGVYAPEAAKAHIEQMAHDWIGQNPFSILELIDRARVANYYMGRMGITQAFLSGMEMALWDLKGKALGVPVYELLGGKVHNQIKAYASGGNNKPFSELEEEMLGYVNQGYGAVKIRINLLKDLDAIEEKVAFCRSVLGAEVGLAVDACQGLAKYPWPVKTAIEVSRRLEAYNLLWIEEPAEVTNYEGFAEIRRQTNVPVAGGETVTSLVEAEAYLKAEALDLFQPDAAVIGGLASFRRIAQMCERKFIPIAVHAWCGGVGIMGNFHAAFASRNCTILELSNVPNPLRNEMMIEPLKFENGCIQAPTLPGLGVHLPEDLEEKYPYIPGSVYRVPLG</sequence>
<dbReference type="InterPro" id="IPR036849">
    <property type="entry name" value="Enolase-like_C_sf"/>
</dbReference>
<accession>A0A1C0ZWS5</accession>
<dbReference type="InterPro" id="IPR046945">
    <property type="entry name" value="RHMD-like"/>
</dbReference>
<dbReference type="InterPro" id="IPR029065">
    <property type="entry name" value="Enolase_C-like"/>
</dbReference>